<dbReference type="Pfam" id="PF10702">
    <property type="entry name" value="DUF2507"/>
    <property type="match status" value="1"/>
</dbReference>
<organism evidence="1 2">
    <name type="scientific">Alteribacillus persepolensis</name>
    <dbReference type="NCBI Taxonomy" id="568899"/>
    <lineage>
        <taxon>Bacteria</taxon>
        <taxon>Bacillati</taxon>
        <taxon>Bacillota</taxon>
        <taxon>Bacilli</taxon>
        <taxon>Bacillales</taxon>
        <taxon>Bacillaceae</taxon>
        <taxon>Alteribacillus</taxon>
    </lineage>
</organism>
<gene>
    <name evidence="1" type="ORF">SAMN05192534_104111</name>
</gene>
<dbReference type="SUPFAM" id="SSF111126">
    <property type="entry name" value="Ligand-binding domain in the NO signalling and Golgi transport"/>
    <property type="match status" value="1"/>
</dbReference>
<protein>
    <recommendedName>
        <fullName evidence="3">DUF2507 domain-containing protein</fullName>
    </recommendedName>
</protein>
<dbReference type="InterPro" id="IPR024096">
    <property type="entry name" value="NO_sig/Golgi_transp_ligand-bd"/>
</dbReference>
<sequence>MEEKENIYPAFSYTLLRNDIIPELLGQEESDILYWSGKRVARKYPADSLEDIHSFFRHAGWGELKTAKEKRREVHFELTISPADDHLSINRHLEAGFLAEQIEHIKGKAAETYILEKRESITFEVHWDR</sequence>
<name>A0A1G8BNL8_9BACI</name>
<keyword evidence="2" id="KW-1185">Reference proteome</keyword>
<evidence type="ECO:0008006" key="3">
    <source>
        <dbReference type="Google" id="ProtNLM"/>
    </source>
</evidence>
<dbReference type="AlphaFoldDB" id="A0A1G8BNL8"/>
<dbReference type="OrthoDB" id="2965348at2"/>
<dbReference type="Gene3D" id="3.30.1380.20">
    <property type="entry name" value="Trafficking protein particle complex subunit 3"/>
    <property type="match status" value="1"/>
</dbReference>
<reference evidence="1 2" key="1">
    <citation type="submission" date="2016-10" db="EMBL/GenBank/DDBJ databases">
        <authorList>
            <person name="de Groot N.N."/>
        </authorList>
    </citation>
    <scope>NUCLEOTIDE SEQUENCE [LARGE SCALE GENOMIC DNA]</scope>
    <source>
        <strain evidence="1 2">DSM 21632</strain>
    </source>
</reference>
<dbReference type="Proteomes" id="UP000199163">
    <property type="component" value="Unassembled WGS sequence"/>
</dbReference>
<dbReference type="STRING" id="568899.SAMN05192534_104111"/>
<evidence type="ECO:0000313" key="2">
    <source>
        <dbReference type="Proteomes" id="UP000199163"/>
    </source>
</evidence>
<evidence type="ECO:0000313" key="1">
    <source>
        <dbReference type="EMBL" id="SDH34782.1"/>
    </source>
</evidence>
<accession>A0A1G8BNL8</accession>
<proteinExistence type="predicted"/>
<dbReference type="EMBL" id="FNDK01000004">
    <property type="protein sequence ID" value="SDH34782.1"/>
    <property type="molecule type" value="Genomic_DNA"/>
</dbReference>
<dbReference type="RefSeq" id="WP_091271981.1">
    <property type="nucleotide sequence ID" value="NZ_FNDK01000004.1"/>
</dbReference>
<dbReference type="InterPro" id="IPR019642">
    <property type="entry name" value="DUF2507"/>
</dbReference>